<proteinExistence type="predicted"/>
<reference evidence="4" key="1">
    <citation type="submission" date="2020-05" db="EMBL/GenBank/DDBJ databases">
        <authorList>
            <person name="Chiriac C."/>
            <person name="Salcher M."/>
            <person name="Ghai R."/>
            <person name="Kavagutti S V."/>
        </authorList>
    </citation>
    <scope>NUCLEOTIDE SEQUENCE</scope>
</reference>
<dbReference type="EMBL" id="CAFBIZ010000111">
    <property type="protein sequence ID" value="CAB4850164.1"/>
    <property type="molecule type" value="Genomic_DNA"/>
</dbReference>
<dbReference type="EMBL" id="CAFBND010000004">
    <property type="protein sequence ID" value="CAB4926207.1"/>
    <property type="molecule type" value="Genomic_DNA"/>
</dbReference>
<feature type="transmembrane region" description="Helical" evidence="2">
    <location>
        <begin position="83"/>
        <end position="103"/>
    </location>
</feature>
<keyword evidence="2" id="KW-0812">Transmembrane</keyword>
<keyword evidence="2" id="KW-0472">Membrane</keyword>
<keyword evidence="2" id="KW-1133">Transmembrane helix</keyword>
<evidence type="ECO:0000313" key="3">
    <source>
        <dbReference type="EMBL" id="CAB4850164.1"/>
    </source>
</evidence>
<organism evidence="4">
    <name type="scientific">freshwater metagenome</name>
    <dbReference type="NCBI Taxonomy" id="449393"/>
    <lineage>
        <taxon>unclassified sequences</taxon>
        <taxon>metagenomes</taxon>
        <taxon>ecological metagenomes</taxon>
    </lineage>
</organism>
<gene>
    <name evidence="3" type="ORF">UFOPK3268_00945</name>
    <name evidence="4" type="ORF">UFOPK3752_00143</name>
    <name evidence="5" type="ORF">UFOPK4150_00353</name>
</gene>
<evidence type="ECO:0000256" key="1">
    <source>
        <dbReference type="SAM" id="MobiDB-lite"/>
    </source>
</evidence>
<evidence type="ECO:0000313" key="5">
    <source>
        <dbReference type="EMBL" id="CAB5022843.1"/>
    </source>
</evidence>
<sequence length="145" mass="15288">MSFALRVRQIINALNLSTVLGLIVAKSLGASLHRGPDGLVIATGARGSFPRASAFTIGNVIVARGSLPGSDLQRHEARHSSQWACCVVAFLPLYMMASVWSYFRAGNHFSHNVFERRAGLAEGGYPEPPGSGPRRRGGTGQAGGG</sequence>
<accession>A0A6J7I6T7</accession>
<dbReference type="AlphaFoldDB" id="A0A6J7I6T7"/>
<feature type="region of interest" description="Disordered" evidence="1">
    <location>
        <begin position="120"/>
        <end position="145"/>
    </location>
</feature>
<dbReference type="EMBL" id="CAFBPU010000005">
    <property type="protein sequence ID" value="CAB5022843.1"/>
    <property type="molecule type" value="Genomic_DNA"/>
</dbReference>
<name>A0A6J7I6T7_9ZZZZ</name>
<protein>
    <submittedName>
        <fullName evidence="4">Unannotated protein</fullName>
    </submittedName>
</protein>
<evidence type="ECO:0000313" key="4">
    <source>
        <dbReference type="EMBL" id="CAB4926207.1"/>
    </source>
</evidence>
<evidence type="ECO:0000256" key="2">
    <source>
        <dbReference type="SAM" id="Phobius"/>
    </source>
</evidence>